<accession>A0A367KPR0</accession>
<dbReference type="OrthoDB" id="2290905at2759"/>
<feature type="chain" id="PRO_5016869195" evidence="2">
    <location>
        <begin position="18"/>
        <end position="161"/>
    </location>
</feature>
<feature type="transmembrane region" description="Helical" evidence="1">
    <location>
        <begin position="142"/>
        <end position="160"/>
    </location>
</feature>
<keyword evidence="2" id="KW-0732">Signal</keyword>
<keyword evidence="1" id="KW-0472">Membrane</keyword>
<keyword evidence="1" id="KW-1133">Transmembrane helix</keyword>
<name>A0A367KPR0_RHIST</name>
<evidence type="ECO:0000313" key="4">
    <source>
        <dbReference type="Proteomes" id="UP000253551"/>
    </source>
</evidence>
<evidence type="ECO:0000256" key="1">
    <source>
        <dbReference type="SAM" id="Phobius"/>
    </source>
</evidence>
<evidence type="ECO:0000313" key="3">
    <source>
        <dbReference type="EMBL" id="RCI04204.1"/>
    </source>
</evidence>
<protein>
    <submittedName>
        <fullName evidence="3">Uncharacterized protein</fullName>
    </submittedName>
</protein>
<keyword evidence="1" id="KW-0812">Transmembrane</keyword>
<gene>
    <name evidence="3" type="ORF">CU098_003893</name>
</gene>
<sequence>MFLYYLFFLSLIFGIQAQTQPLSSQSLTPTPTLTITNSISSIITTTTNTTATNINTTTLVNQTLNSTSMINTTTATIMPNSTISFATITSFSPSLFTHFSDLFTHNVTGTNSSMSLKPTQSAPYPDDTIGKYGRLHISAATAFTPCFYYCIVAFLVLSVLF</sequence>
<keyword evidence="4" id="KW-1185">Reference proteome</keyword>
<evidence type="ECO:0000256" key="2">
    <source>
        <dbReference type="SAM" id="SignalP"/>
    </source>
</evidence>
<dbReference type="Proteomes" id="UP000253551">
    <property type="component" value="Unassembled WGS sequence"/>
</dbReference>
<dbReference type="AlphaFoldDB" id="A0A367KPR0"/>
<feature type="signal peptide" evidence="2">
    <location>
        <begin position="1"/>
        <end position="17"/>
    </location>
</feature>
<organism evidence="3 4">
    <name type="scientific">Rhizopus stolonifer</name>
    <name type="common">Rhizopus nigricans</name>
    <dbReference type="NCBI Taxonomy" id="4846"/>
    <lineage>
        <taxon>Eukaryota</taxon>
        <taxon>Fungi</taxon>
        <taxon>Fungi incertae sedis</taxon>
        <taxon>Mucoromycota</taxon>
        <taxon>Mucoromycotina</taxon>
        <taxon>Mucoromycetes</taxon>
        <taxon>Mucorales</taxon>
        <taxon>Mucorineae</taxon>
        <taxon>Rhizopodaceae</taxon>
        <taxon>Rhizopus</taxon>
    </lineage>
</organism>
<comment type="caution">
    <text evidence="3">The sequence shown here is derived from an EMBL/GenBank/DDBJ whole genome shotgun (WGS) entry which is preliminary data.</text>
</comment>
<proteinExistence type="predicted"/>
<dbReference type="EMBL" id="PJQM01000754">
    <property type="protein sequence ID" value="RCI04204.1"/>
    <property type="molecule type" value="Genomic_DNA"/>
</dbReference>
<reference evidence="3 4" key="1">
    <citation type="journal article" date="2018" name="G3 (Bethesda)">
        <title>Phylogenetic and Phylogenomic Definition of Rhizopus Species.</title>
        <authorList>
            <person name="Gryganskyi A.P."/>
            <person name="Golan J."/>
            <person name="Dolatabadi S."/>
            <person name="Mondo S."/>
            <person name="Robb S."/>
            <person name="Idnurm A."/>
            <person name="Muszewska A."/>
            <person name="Steczkiewicz K."/>
            <person name="Masonjones S."/>
            <person name="Liao H.L."/>
            <person name="Gajdeczka M.T."/>
            <person name="Anike F."/>
            <person name="Vuek A."/>
            <person name="Anishchenko I.M."/>
            <person name="Voigt K."/>
            <person name="de Hoog G.S."/>
            <person name="Smith M.E."/>
            <person name="Heitman J."/>
            <person name="Vilgalys R."/>
            <person name="Stajich J.E."/>
        </authorList>
    </citation>
    <scope>NUCLEOTIDE SEQUENCE [LARGE SCALE GENOMIC DNA]</scope>
    <source>
        <strain evidence="3 4">LSU 92-RS-03</strain>
    </source>
</reference>